<evidence type="ECO:0000256" key="1">
    <source>
        <dbReference type="ARBA" id="ARBA00022723"/>
    </source>
</evidence>
<dbReference type="Proteomes" id="UP000249898">
    <property type="component" value="Chromosome"/>
</dbReference>
<dbReference type="InterPro" id="IPR029068">
    <property type="entry name" value="Glyas_Bleomycin-R_OHBP_Dase"/>
</dbReference>
<organism evidence="3 4">
    <name type="scientific">Marinomonas primoryensis</name>
    <dbReference type="NCBI Taxonomy" id="178399"/>
    <lineage>
        <taxon>Bacteria</taxon>
        <taxon>Pseudomonadati</taxon>
        <taxon>Pseudomonadota</taxon>
        <taxon>Gammaproteobacteria</taxon>
        <taxon>Oceanospirillales</taxon>
        <taxon>Oceanospirillaceae</taxon>
        <taxon>Marinomonas</taxon>
    </lineage>
</organism>
<protein>
    <submittedName>
        <fullName evidence="3">Glyoxalase</fullName>
    </submittedName>
</protein>
<dbReference type="InterPro" id="IPR004360">
    <property type="entry name" value="Glyas_Fos-R_dOase_dom"/>
</dbReference>
<dbReference type="RefSeq" id="WP_239495619.1">
    <property type="nucleotide sequence ID" value="NZ_CP016181.1"/>
</dbReference>
<dbReference type="Pfam" id="PF00903">
    <property type="entry name" value="Glyoxalase"/>
    <property type="match status" value="1"/>
</dbReference>
<name>A0A2Z4PNG1_9GAMM</name>
<dbReference type="GO" id="GO:0046872">
    <property type="term" value="F:metal ion binding"/>
    <property type="evidence" value="ECO:0007669"/>
    <property type="project" value="UniProtKB-KW"/>
</dbReference>
<evidence type="ECO:0000313" key="4">
    <source>
        <dbReference type="Proteomes" id="UP000249898"/>
    </source>
</evidence>
<keyword evidence="1" id="KW-0479">Metal-binding</keyword>
<evidence type="ECO:0000313" key="3">
    <source>
        <dbReference type="EMBL" id="AWX98603.1"/>
    </source>
</evidence>
<dbReference type="PANTHER" id="PTHR43048">
    <property type="entry name" value="METHYLMALONYL-COA EPIMERASE"/>
    <property type="match status" value="1"/>
</dbReference>
<dbReference type="SUPFAM" id="SSF54593">
    <property type="entry name" value="Glyoxalase/Bleomycin resistance protein/Dihydroxybiphenyl dioxygenase"/>
    <property type="match status" value="1"/>
</dbReference>
<evidence type="ECO:0000259" key="2">
    <source>
        <dbReference type="PROSITE" id="PS51819"/>
    </source>
</evidence>
<dbReference type="InterPro" id="IPR051785">
    <property type="entry name" value="MMCE/EMCE_epimerase"/>
</dbReference>
<dbReference type="AlphaFoldDB" id="A0A2Z4PNG1"/>
<dbReference type="PROSITE" id="PS51819">
    <property type="entry name" value="VOC"/>
    <property type="match status" value="1"/>
</dbReference>
<reference evidence="3 4" key="1">
    <citation type="submission" date="2016-06" db="EMBL/GenBank/DDBJ databases">
        <title>The sequenced genome of the ice-adhering bacterium Marinomonas primoryensis, from Antarctica.</title>
        <authorList>
            <person name="Graham L."/>
            <person name="Vance T.D.R."/>
            <person name="Davies P.L."/>
        </authorList>
    </citation>
    <scope>NUCLEOTIDE SEQUENCE [LARGE SCALE GENOMIC DNA]</scope>
    <source>
        <strain evidence="3 4">AceL</strain>
    </source>
</reference>
<gene>
    <name evidence="3" type="ORF">A8139_00320</name>
</gene>
<dbReference type="InterPro" id="IPR037523">
    <property type="entry name" value="VOC_core"/>
</dbReference>
<feature type="domain" description="VOC" evidence="2">
    <location>
        <begin position="14"/>
        <end position="141"/>
    </location>
</feature>
<accession>A0A2Z4PNG1</accession>
<proteinExistence type="predicted"/>
<dbReference type="GO" id="GO:0004493">
    <property type="term" value="F:methylmalonyl-CoA epimerase activity"/>
    <property type="evidence" value="ECO:0007669"/>
    <property type="project" value="TreeGrafter"/>
</dbReference>
<sequence length="165" mass="18168">MNIVNSVVKNHAIGIDHIAIAVNDLEEAIAFYEKFGFIVSDRLTIKGKKSGMISAVMEVASLKFVLLQGTDRISQITKFIEDYGPGPQHIAIEVSDINSVCDVFESEGIKFSTNLITGSGLKQRFTERCTNSGVMIELIERNEEFGFSESSVNDLFEQLEAADAI</sequence>
<dbReference type="Gene3D" id="3.10.180.10">
    <property type="entry name" value="2,3-Dihydroxybiphenyl 1,2-Dioxygenase, domain 1"/>
    <property type="match status" value="1"/>
</dbReference>
<dbReference type="GO" id="GO:0046491">
    <property type="term" value="P:L-methylmalonyl-CoA metabolic process"/>
    <property type="evidence" value="ECO:0007669"/>
    <property type="project" value="TreeGrafter"/>
</dbReference>
<dbReference type="EMBL" id="CP016181">
    <property type="protein sequence ID" value="AWX98603.1"/>
    <property type="molecule type" value="Genomic_DNA"/>
</dbReference>
<dbReference type="PANTHER" id="PTHR43048:SF3">
    <property type="entry name" value="METHYLMALONYL-COA EPIMERASE, MITOCHONDRIAL"/>
    <property type="match status" value="1"/>
</dbReference>